<dbReference type="InterPro" id="IPR000719">
    <property type="entry name" value="Prot_kinase_dom"/>
</dbReference>
<dbReference type="InterPro" id="IPR051809">
    <property type="entry name" value="Plant_receptor-like_S/T_kinase"/>
</dbReference>
<comment type="caution">
    <text evidence="25">The sequence shown here is derived from an EMBL/GenBank/DDBJ whole genome shotgun (WGS) entry which is preliminary data.</text>
</comment>
<dbReference type="GO" id="GO:0004674">
    <property type="term" value="F:protein serine/threonine kinase activity"/>
    <property type="evidence" value="ECO:0007669"/>
    <property type="project" value="UniProtKB-KW"/>
</dbReference>
<dbReference type="Gene3D" id="1.10.510.10">
    <property type="entry name" value="Transferase(Phosphotransferase) domain 1"/>
    <property type="match status" value="1"/>
</dbReference>
<dbReference type="FunFam" id="1.10.510.10:FF:000358">
    <property type="entry name" value="Putative leucine-rich repeat receptor-like serine/threonine-protein kinase"/>
    <property type="match status" value="1"/>
</dbReference>
<evidence type="ECO:0000256" key="8">
    <source>
        <dbReference type="ARBA" id="ARBA00022679"/>
    </source>
</evidence>
<evidence type="ECO:0000256" key="17">
    <source>
        <dbReference type="ARBA" id="ARBA00023170"/>
    </source>
</evidence>
<keyword evidence="16 22" id="KW-0472">Membrane</keyword>
<evidence type="ECO:0000256" key="1">
    <source>
        <dbReference type="ARBA" id="ARBA00004162"/>
    </source>
</evidence>
<keyword evidence="18" id="KW-0325">Glycoprotein</keyword>
<dbReference type="SUPFAM" id="SSF52058">
    <property type="entry name" value="L domain-like"/>
    <property type="match status" value="2"/>
</dbReference>
<dbReference type="Pfam" id="PF00069">
    <property type="entry name" value="Pkinase"/>
    <property type="match status" value="1"/>
</dbReference>
<comment type="similarity">
    <text evidence="2">Belongs to the protein kinase superfamily. Ser/Thr protein kinase family.</text>
</comment>
<dbReference type="InterPro" id="IPR008271">
    <property type="entry name" value="Ser/Thr_kinase_AS"/>
</dbReference>
<evidence type="ECO:0000256" key="3">
    <source>
        <dbReference type="ARBA" id="ARBA00012513"/>
    </source>
</evidence>
<keyword evidence="12 21" id="KW-0547">Nucleotide-binding</keyword>
<dbReference type="PROSITE" id="PS00108">
    <property type="entry name" value="PROTEIN_KINASE_ST"/>
    <property type="match status" value="1"/>
</dbReference>
<dbReference type="SMART" id="SM00369">
    <property type="entry name" value="LRR_TYP"/>
    <property type="match status" value="9"/>
</dbReference>
<feature type="domain" description="Protein kinase" evidence="24">
    <location>
        <begin position="693"/>
        <end position="1001"/>
    </location>
</feature>
<dbReference type="GO" id="GO:0006952">
    <property type="term" value="P:defense response"/>
    <property type="evidence" value="ECO:0007669"/>
    <property type="project" value="UniProtKB-ARBA"/>
</dbReference>
<dbReference type="InterPro" id="IPR001611">
    <property type="entry name" value="Leu-rich_rpt"/>
</dbReference>
<feature type="transmembrane region" description="Helical" evidence="22">
    <location>
        <begin position="638"/>
        <end position="659"/>
    </location>
</feature>
<dbReference type="InterPro" id="IPR055414">
    <property type="entry name" value="LRR_R13L4/SHOC2-like"/>
</dbReference>
<keyword evidence="9 22" id="KW-0812">Transmembrane</keyword>
<evidence type="ECO:0000256" key="15">
    <source>
        <dbReference type="ARBA" id="ARBA00022989"/>
    </source>
</evidence>
<evidence type="ECO:0000256" key="21">
    <source>
        <dbReference type="PROSITE-ProRule" id="PRU10141"/>
    </source>
</evidence>
<dbReference type="Pfam" id="PF13855">
    <property type="entry name" value="LRR_8"/>
    <property type="match status" value="3"/>
</dbReference>
<evidence type="ECO:0000256" key="13">
    <source>
        <dbReference type="ARBA" id="ARBA00022777"/>
    </source>
</evidence>
<dbReference type="PROSITE" id="PS00107">
    <property type="entry name" value="PROTEIN_KINASE_ATP"/>
    <property type="match status" value="1"/>
</dbReference>
<evidence type="ECO:0000256" key="4">
    <source>
        <dbReference type="ARBA" id="ARBA00022475"/>
    </source>
</evidence>
<gene>
    <name evidence="25" type="ORF">BUALT_Bualt01G0135500</name>
</gene>
<dbReference type="InterPro" id="IPR017441">
    <property type="entry name" value="Protein_kinase_ATP_BS"/>
</dbReference>
<organism evidence="25 26">
    <name type="scientific">Buddleja alternifolia</name>
    <dbReference type="NCBI Taxonomy" id="168488"/>
    <lineage>
        <taxon>Eukaryota</taxon>
        <taxon>Viridiplantae</taxon>
        <taxon>Streptophyta</taxon>
        <taxon>Embryophyta</taxon>
        <taxon>Tracheophyta</taxon>
        <taxon>Spermatophyta</taxon>
        <taxon>Magnoliopsida</taxon>
        <taxon>eudicotyledons</taxon>
        <taxon>Gunneridae</taxon>
        <taxon>Pentapetalae</taxon>
        <taxon>asterids</taxon>
        <taxon>lamiids</taxon>
        <taxon>Lamiales</taxon>
        <taxon>Scrophulariaceae</taxon>
        <taxon>Buddlejeae</taxon>
        <taxon>Buddleja</taxon>
    </lineage>
</organism>
<dbReference type="FunFam" id="3.80.10.10:FF:000627">
    <property type="entry name" value="Probable leucine-rich repeat receptor-like protein kinase At2g33170"/>
    <property type="match status" value="1"/>
</dbReference>
<dbReference type="InterPro" id="IPR032675">
    <property type="entry name" value="LRR_dom_sf"/>
</dbReference>
<dbReference type="PANTHER" id="PTHR27008">
    <property type="entry name" value="OS04G0122200 PROTEIN"/>
    <property type="match status" value="1"/>
</dbReference>
<proteinExistence type="inferred from homology"/>
<keyword evidence="7" id="KW-0433">Leucine-rich repeat</keyword>
<dbReference type="GO" id="GO:0051707">
    <property type="term" value="P:response to other organism"/>
    <property type="evidence" value="ECO:0007669"/>
    <property type="project" value="UniProtKB-ARBA"/>
</dbReference>
<dbReference type="FunFam" id="3.80.10.10:FF:000041">
    <property type="entry name" value="LRR receptor-like serine/threonine-protein kinase ERECTA"/>
    <property type="match status" value="1"/>
</dbReference>
<evidence type="ECO:0000313" key="26">
    <source>
        <dbReference type="Proteomes" id="UP000826271"/>
    </source>
</evidence>
<dbReference type="GO" id="GO:0005524">
    <property type="term" value="F:ATP binding"/>
    <property type="evidence" value="ECO:0007669"/>
    <property type="project" value="UniProtKB-UniRule"/>
</dbReference>
<dbReference type="EMBL" id="WHWC01000001">
    <property type="protein sequence ID" value="KAG8390937.1"/>
    <property type="molecule type" value="Genomic_DNA"/>
</dbReference>
<keyword evidence="10 23" id="KW-0732">Signal</keyword>
<evidence type="ECO:0000313" key="25">
    <source>
        <dbReference type="EMBL" id="KAG8390937.1"/>
    </source>
</evidence>
<dbReference type="PANTHER" id="PTHR27008:SF357">
    <property type="entry name" value="PROTEIN KINASE DOMAIN-CONTAINING PROTEIN"/>
    <property type="match status" value="1"/>
</dbReference>
<dbReference type="InterPro" id="IPR011009">
    <property type="entry name" value="Kinase-like_dom_sf"/>
</dbReference>
<comment type="subcellular location">
    <subcellularLocation>
        <location evidence="1">Cell membrane</location>
        <topology evidence="1">Single-pass membrane protein</topology>
    </subcellularLocation>
</comment>
<keyword evidence="13" id="KW-0418">Kinase</keyword>
<dbReference type="SMART" id="SM00220">
    <property type="entry name" value="S_TKc"/>
    <property type="match status" value="1"/>
</dbReference>
<dbReference type="EC" id="2.7.11.1" evidence="3"/>
<dbReference type="FunFam" id="3.80.10.10:FF:000288">
    <property type="entry name" value="LRR receptor-like serine/threonine-protein kinase EFR"/>
    <property type="match status" value="1"/>
</dbReference>
<evidence type="ECO:0000256" key="18">
    <source>
        <dbReference type="ARBA" id="ARBA00023180"/>
    </source>
</evidence>
<name>A0AAV6YEN5_9LAMI</name>
<evidence type="ECO:0000256" key="10">
    <source>
        <dbReference type="ARBA" id="ARBA00022729"/>
    </source>
</evidence>
<dbReference type="Proteomes" id="UP000826271">
    <property type="component" value="Unassembled WGS sequence"/>
</dbReference>
<feature type="binding site" evidence="21">
    <location>
        <position position="728"/>
    </location>
    <ligand>
        <name>ATP</name>
        <dbReference type="ChEBI" id="CHEBI:30616"/>
    </ligand>
</feature>
<keyword evidence="6" id="KW-0597">Phosphoprotein</keyword>
<dbReference type="InterPro" id="IPR013210">
    <property type="entry name" value="LRR_N_plant-typ"/>
</dbReference>
<dbReference type="Pfam" id="PF23598">
    <property type="entry name" value="LRR_14"/>
    <property type="match status" value="1"/>
</dbReference>
<evidence type="ECO:0000256" key="11">
    <source>
        <dbReference type="ARBA" id="ARBA00022737"/>
    </source>
</evidence>
<dbReference type="AlphaFoldDB" id="A0AAV6YEN5"/>
<evidence type="ECO:0000256" key="9">
    <source>
        <dbReference type="ARBA" id="ARBA00022692"/>
    </source>
</evidence>
<protein>
    <recommendedName>
        <fullName evidence="3">non-specific serine/threonine protein kinase</fullName>
        <ecNumber evidence="3">2.7.11.1</ecNumber>
    </recommendedName>
</protein>
<sequence length="1008" mass="111406">MDFLRNFVIVMLVLGLYPLIESTPLSIDTDKDALISFKSQISTEFPNNPLSSWGQNLSPCNWTGVSCNSERVVAVDLSGLGLTGSISPSLGNLSFLRSLELQNNQLIGKLPHQIGNLFRLRSLNLSFNRIEGVIPSKISRCKELRFFDLMQNRISGNIPQEISNLTHLQVLNLARNQLSGDFPSFLNNISSLVDLNLGTNNLGGPIPSDLARLVHLNFLDLTINNLSGIVPQSVYNMSSLVYFALASNNLWGELPGDIGFTLPNLLGFNFCFNKFSGTIPWSLHNRTNLEIIRIAHNQLHGSIPPGLGNLRNLEMYNIGFNSIVSSGEGGLDFLELLTNSTGLDFLAIDFNLFEGVIPNSIGNLSKVLRMLYMGGNNIYGTIPSSIGELRSLELLNLSYSSISGEIPREIGQLEELRVLGLANNNLSGWLPDSLGNLELLTKIDLSKNQLVGNIPTTFENLQNLISMDLSDNMLNGSIPREIINLPRLSAFLNLSQNRLTGPLPAEIGSLENVAIINISDNYLSGSIPRSIGECRSLEQLSLARNMLSGLIPDTLGSVRGLETLDLSSNLLSGPIPFDLQDLKSLQQLNLSFNNLEGEIPTRGVFNDPSKVHLESNQKLCPRSSCKIPRGRGRRLANMYISVSVATVASLCFALGLIYYTRKRKGMIKNLSESVRGQPKMISYDELRVATDNFNQEKLLGHGSFGFVYKGLLQGAFIAVKVLDTAIAKSRKTFLAECASLRHVRHRNLIKLITICSSIDSKNDEFLALIFEFMSNGSLDDWISEKRRLADGKGFSVFDRLRYAIGIASAIDYLHNETEVPIVHCDLKPSNVLMDSDMTPKVADFGLAKLLLDENNNQFSISSTHTLRGSIGYIPPEYGYGEKPSTAGDVYSYGILLLELFTGRSPTHEIFTGGLSLWNWVQNQLPNNVDHILDLELLQQMNSFGDDLSQCNKLENRRDCLITIFGVAVSCAADSPDARITIRDALHKLKSVENTLRKQEFFENSDYCV</sequence>
<keyword evidence="5" id="KW-0723">Serine/threonine-protein kinase</keyword>
<dbReference type="GO" id="GO:0005886">
    <property type="term" value="C:plasma membrane"/>
    <property type="evidence" value="ECO:0007669"/>
    <property type="project" value="UniProtKB-SubCell"/>
</dbReference>
<evidence type="ECO:0000256" key="19">
    <source>
        <dbReference type="ARBA" id="ARBA00047899"/>
    </source>
</evidence>
<keyword evidence="11" id="KW-0677">Repeat</keyword>
<dbReference type="Pfam" id="PF00560">
    <property type="entry name" value="LRR_1"/>
    <property type="match status" value="1"/>
</dbReference>
<dbReference type="InterPro" id="IPR003591">
    <property type="entry name" value="Leu-rich_rpt_typical-subtyp"/>
</dbReference>
<evidence type="ECO:0000256" key="23">
    <source>
        <dbReference type="SAM" id="SignalP"/>
    </source>
</evidence>
<dbReference type="PROSITE" id="PS50011">
    <property type="entry name" value="PROTEIN_KINASE_DOM"/>
    <property type="match status" value="1"/>
</dbReference>
<reference evidence="25" key="1">
    <citation type="submission" date="2019-10" db="EMBL/GenBank/DDBJ databases">
        <authorList>
            <person name="Zhang R."/>
            <person name="Pan Y."/>
            <person name="Wang J."/>
            <person name="Ma R."/>
            <person name="Yu S."/>
        </authorList>
    </citation>
    <scope>NUCLEOTIDE SEQUENCE</scope>
    <source>
        <strain evidence="25">LA-IB0</strain>
        <tissue evidence="25">Leaf</tissue>
    </source>
</reference>
<comment type="catalytic activity">
    <reaction evidence="19">
        <text>L-threonyl-[protein] + ATP = O-phospho-L-threonyl-[protein] + ADP + H(+)</text>
        <dbReference type="Rhea" id="RHEA:46608"/>
        <dbReference type="Rhea" id="RHEA-COMP:11060"/>
        <dbReference type="Rhea" id="RHEA-COMP:11605"/>
        <dbReference type="ChEBI" id="CHEBI:15378"/>
        <dbReference type="ChEBI" id="CHEBI:30013"/>
        <dbReference type="ChEBI" id="CHEBI:30616"/>
        <dbReference type="ChEBI" id="CHEBI:61977"/>
        <dbReference type="ChEBI" id="CHEBI:456216"/>
        <dbReference type="EC" id="2.7.11.1"/>
    </reaction>
</comment>
<evidence type="ECO:0000256" key="6">
    <source>
        <dbReference type="ARBA" id="ARBA00022553"/>
    </source>
</evidence>
<dbReference type="Gene3D" id="3.30.200.20">
    <property type="entry name" value="Phosphorylase Kinase, domain 1"/>
    <property type="match status" value="1"/>
</dbReference>
<keyword evidence="14 21" id="KW-0067">ATP-binding</keyword>
<keyword evidence="17" id="KW-0675">Receptor</keyword>
<feature type="chain" id="PRO_5043686648" description="non-specific serine/threonine protein kinase" evidence="23">
    <location>
        <begin position="23"/>
        <end position="1008"/>
    </location>
</feature>
<evidence type="ECO:0000256" key="5">
    <source>
        <dbReference type="ARBA" id="ARBA00022527"/>
    </source>
</evidence>
<evidence type="ECO:0000256" key="7">
    <source>
        <dbReference type="ARBA" id="ARBA00022614"/>
    </source>
</evidence>
<dbReference type="SUPFAM" id="SSF56112">
    <property type="entry name" value="Protein kinase-like (PK-like)"/>
    <property type="match status" value="1"/>
</dbReference>
<dbReference type="Pfam" id="PF08263">
    <property type="entry name" value="LRRNT_2"/>
    <property type="match status" value="1"/>
</dbReference>
<evidence type="ECO:0000259" key="24">
    <source>
        <dbReference type="PROSITE" id="PS50011"/>
    </source>
</evidence>
<accession>A0AAV6YEN5</accession>
<dbReference type="Gene3D" id="3.80.10.10">
    <property type="entry name" value="Ribonuclease Inhibitor"/>
    <property type="match status" value="3"/>
</dbReference>
<keyword evidence="4" id="KW-1003">Cell membrane</keyword>
<keyword evidence="8" id="KW-0808">Transferase</keyword>
<evidence type="ECO:0000256" key="2">
    <source>
        <dbReference type="ARBA" id="ARBA00008684"/>
    </source>
</evidence>
<keyword evidence="26" id="KW-1185">Reference proteome</keyword>
<evidence type="ECO:0000256" key="22">
    <source>
        <dbReference type="SAM" id="Phobius"/>
    </source>
</evidence>
<feature type="signal peptide" evidence="23">
    <location>
        <begin position="1"/>
        <end position="22"/>
    </location>
</feature>
<evidence type="ECO:0000256" key="12">
    <source>
        <dbReference type="ARBA" id="ARBA00022741"/>
    </source>
</evidence>
<evidence type="ECO:0000256" key="14">
    <source>
        <dbReference type="ARBA" id="ARBA00022840"/>
    </source>
</evidence>
<evidence type="ECO:0000256" key="20">
    <source>
        <dbReference type="ARBA" id="ARBA00048679"/>
    </source>
</evidence>
<keyword evidence="15 22" id="KW-1133">Transmembrane helix</keyword>
<comment type="catalytic activity">
    <reaction evidence="20">
        <text>L-seryl-[protein] + ATP = O-phospho-L-seryl-[protein] + ADP + H(+)</text>
        <dbReference type="Rhea" id="RHEA:17989"/>
        <dbReference type="Rhea" id="RHEA-COMP:9863"/>
        <dbReference type="Rhea" id="RHEA-COMP:11604"/>
        <dbReference type="ChEBI" id="CHEBI:15378"/>
        <dbReference type="ChEBI" id="CHEBI:29999"/>
        <dbReference type="ChEBI" id="CHEBI:30616"/>
        <dbReference type="ChEBI" id="CHEBI:83421"/>
        <dbReference type="ChEBI" id="CHEBI:456216"/>
        <dbReference type="EC" id="2.7.11.1"/>
    </reaction>
</comment>
<evidence type="ECO:0000256" key="16">
    <source>
        <dbReference type="ARBA" id="ARBA00023136"/>
    </source>
</evidence>